<dbReference type="Pfam" id="PF00291">
    <property type="entry name" value="PALP"/>
    <property type="match status" value="1"/>
</dbReference>
<dbReference type="InterPro" id="IPR001926">
    <property type="entry name" value="TrpB-like_PALP"/>
</dbReference>
<evidence type="ECO:0000256" key="5">
    <source>
        <dbReference type="ARBA" id="ARBA00018679"/>
    </source>
</evidence>
<dbReference type="Gene3D" id="3.40.50.1100">
    <property type="match status" value="2"/>
</dbReference>
<feature type="domain" description="Threonine synthase N-terminal" evidence="14">
    <location>
        <begin position="11"/>
        <end position="78"/>
    </location>
</feature>
<dbReference type="InterPro" id="IPR000634">
    <property type="entry name" value="Ser/Thr_deHydtase_PyrdxlP-BS"/>
</dbReference>
<dbReference type="PANTHER" id="PTHR42690">
    <property type="entry name" value="THREONINE SYNTHASE FAMILY MEMBER"/>
    <property type="match status" value="1"/>
</dbReference>
<dbReference type="GO" id="GO:0030170">
    <property type="term" value="F:pyridoxal phosphate binding"/>
    <property type="evidence" value="ECO:0007669"/>
    <property type="project" value="InterPro"/>
</dbReference>
<dbReference type="AlphaFoldDB" id="A0A975HIY9"/>
<dbReference type="RefSeq" id="WP_208832732.1">
    <property type="nucleotide sequence ID" value="NZ_CP072110.1"/>
</dbReference>
<dbReference type="EMBL" id="CP072110">
    <property type="protein sequence ID" value="QTH64678.1"/>
    <property type="molecule type" value="Genomic_DNA"/>
</dbReference>
<keyword evidence="9 15" id="KW-0456">Lyase</keyword>
<dbReference type="Pfam" id="PF14821">
    <property type="entry name" value="Thr_synth_N"/>
    <property type="match status" value="1"/>
</dbReference>
<comment type="cofactor">
    <cofactor evidence="1 12">
        <name>pyridoxal 5'-phosphate</name>
        <dbReference type="ChEBI" id="CHEBI:597326"/>
    </cofactor>
</comment>
<dbReference type="EC" id="4.2.3.1" evidence="4 11"/>
<evidence type="ECO:0000256" key="7">
    <source>
        <dbReference type="ARBA" id="ARBA00022697"/>
    </source>
</evidence>
<evidence type="ECO:0000313" key="15">
    <source>
        <dbReference type="EMBL" id="QTH64678.1"/>
    </source>
</evidence>
<name>A0A975HIY9_9GAMM</name>
<evidence type="ECO:0000256" key="3">
    <source>
        <dbReference type="ARBA" id="ARBA00005517"/>
    </source>
</evidence>
<evidence type="ECO:0000259" key="14">
    <source>
        <dbReference type="Pfam" id="PF14821"/>
    </source>
</evidence>
<protein>
    <recommendedName>
        <fullName evidence="5 11">Threonine synthase</fullName>
        <ecNumber evidence="4 11">4.2.3.1</ecNumber>
    </recommendedName>
</protein>
<dbReference type="GO" id="GO:0009088">
    <property type="term" value="P:threonine biosynthetic process"/>
    <property type="evidence" value="ECO:0007669"/>
    <property type="project" value="UniProtKB-UniRule"/>
</dbReference>
<keyword evidence="16" id="KW-1185">Reference proteome</keyword>
<proteinExistence type="inferred from homology"/>
<dbReference type="PROSITE" id="PS00165">
    <property type="entry name" value="DEHYDRATASE_SER_THR"/>
    <property type="match status" value="1"/>
</dbReference>
<evidence type="ECO:0000256" key="9">
    <source>
        <dbReference type="ARBA" id="ARBA00023239"/>
    </source>
</evidence>
<dbReference type="PANTHER" id="PTHR42690:SF1">
    <property type="entry name" value="THREONINE SYNTHASE-LIKE 2"/>
    <property type="match status" value="1"/>
</dbReference>
<dbReference type="NCBIfam" id="TIGR00260">
    <property type="entry name" value="thrC"/>
    <property type="match status" value="1"/>
</dbReference>
<reference evidence="15" key="1">
    <citation type="submission" date="2021-03" db="EMBL/GenBank/DDBJ databases">
        <title>Description of Psychrosphaera ytuae sp. nov. isolated from deep sea sediment of South China Sea.</title>
        <authorList>
            <person name="Zhang J."/>
            <person name="Xu X.-D."/>
        </authorList>
    </citation>
    <scope>NUCLEOTIDE SEQUENCE</scope>
    <source>
        <strain evidence="15">MTZ26</strain>
    </source>
</reference>
<dbReference type="InterPro" id="IPR029144">
    <property type="entry name" value="Thr_synth_N"/>
</dbReference>
<evidence type="ECO:0000256" key="10">
    <source>
        <dbReference type="ARBA" id="ARBA00049144"/>
    </source>
</evidence>
<evidence type="ECO:0000256" key="2">
    <source>
        <dbReference type="ARBA" id="ARBA00004979"/>
    </source>
</evidence>
<comment type="similarity">
    <text evidence="3">Belongs to the threonine synthase family.</text>
</comment>
<evidence type="ECO:0000259" key="13">
    <source>
        <dbReference type="Pfam" id="PF00291"/>
    </source>
</evidence>
<comment type="pathway">
    <text evidence="2">Amino-acid biosynthesis; L-threonine biosynthesis; L-threonine from L-aspartate: step 5/5.</text>
</comment>
<evidence type="ECO:0000256" key="1">
    <source>
        <dbReference type="ARBA" id="ARBA00001933"/>
    </source>
</evidence>
<accession>A0A975HIY9</accession>
<feature type="domain" description="Tryptophan synthase beta chain-like PALP" evidence="13">
    <location>
        <begin position="95"/>
        <end position="384"/>
    </location>
</feature>
<feature type="modified residue" description="N6-(pyridoxal phosphate)lysine" evidence="12">
    <location>
        <position position="105"/>
    </location>
</feature>
<evidence type="ECO:0000256" key="8">
    <source>
        <dbReference type="ARBA" id="ARBA00022898"/>
    </source>
</evidence>
<evidence type="ECO:0000256" key="12">
    <source>
        <dbReference type="PIRSR" id="PIRSR604450-51"/>
    </source>
</evidence>
<evidence type="ECO:0000256" key="6">
    <source>
        <dbReference type="ARBA" id="ARBA00022605"/>
    </source>
</evidence>
<evidence type="ECO:0000256" key="11">
    <source>
        <dbReference type="NCBIfam" id="TIGR00260"/>
    </source>
</evidence>
<comment type="catalytic activity">
    <reaction evidence="10">
        <text>O-phospho-L-homoserine + H2O = L-threonine + phosphate</text>
        <dbReference type="Rhea" id="RHEA:10840"/>
        <dbReference type="ChEBI" id="CHEBI:15377"/>
        <dbReference type="ChEBI" id="CHEBI:43474"/>
        <dbReference type="ChEBI" id="CHEBI:57590"/>
        <dbReference type="ChEBI" id="CHEBI:57926"/>
        <dbReference type="EC" id="4.2.3.1"/>
    </reaction>
</comment>
<keyword evidence="7" id="KW-0791">Threonine biosynthesis</keyword>
<sequence>MQLYNLKHPDQVVSFKEASIKGLGKDRGLFFPTHIPQLDQIDELLQLDFLTRCERVVSAWIGDEFEPVIIRQMVERAFVFDAPLVKVKDGLHSLELFHGPTLAFKDFGARFMAQVLSRIASENIADGTPDDPNKSTNKMTILTATSGDTGAAVADAFYQIDNIDVVVLYPDGKISEAQKRLFTTLGDNISAVAIKSDFDACQRLVKLAFEDADINDELGLNSANSINISRLLAQICYYFEAVAQFVQQQGPGFVLSNETAPVISVPSGNFGNLTAGLFAKAMGLPIKHFIAATNSNDTVPRYLNGQNWQVNPTVATMSNAMDVSDPSNWPRVEAIFEKMGWSLDQLKGISINEAQTQAALLALTEHGYMAEPHAAVAFDAIRQLVGDSENAIFLATAHPAKFKEVVESVLKTPVKMPEKLRLAMELESHFEHCEDDFPALKSLLLKH</sequence>
<dbReference type="Gene3D" id="3.90.1380.10">
    <property type="entry name" value="Threonine synthase, N-terminal domain"/>
    <property type="match status" value="1"/>
</dbReference>
<dbReference type="SUPFAM" id="SSF53686">
    <property type="entry name" value="Tryptophan synthase beta subunit-like PLP-dependent enzymes"/>
    <property type="match status" value="1"/>
</dbReference>
<keyword evidence="8 12" id="KW-0663">Pyridoxal phosphate</keyword>
<gene>
    <name evidence="15" type="primary">thrC</name>
    <name evidence="15" type="ORF">J1N51_04195</name>
</gene>
<dbReference type="InterPro" id="IPR037158">
    <property type="entry name" value="Thr_synth_N_sf"/>
</dbReference>
<dbReference type="FunFam" id="3.40.50.1100:FF:000022">
    <property type="entry name" value="Threonine synthase"/>
    <property type="match status" value="1"/>
</dbReference>
<dbReference type="Proteomes" id="UP000682739">
    <property type="component" value="Chromosome"/>
</dbReference>
<dbReference type="KEGG" id="psym:J1N51_04195"/>
<evidence type="ECO:0000256" key="4">
    <source>
        <dbReference type="ARBA" id="ARBA00013028"/>
    </source>
</evidence>
<dbReference type="InterPro" id="IPR036052">
    <property type="entry name" value="TrpB-like_PALP_sf"/>
</dbReference>
<keyword evidence="6" id="KW-0028">Amino-acid biosynthesis</keyword>
<dbReference type="InterPro" id="IPR004450">
    <property type="entry name" value="Thr_synthase-like"/>
</dbReference>
<dbReference type="GO" id="GO:0004795">
    <property type="term" value="F:threonine synthase activity"/>
    <property type="evidence" value="ECO:0007669"/>
    <property type="project" value="UniProtKB-UniRule"/>
</dbReference>
<evidence type="ECO:0000313" key="16">
    <source>
        <dbReference type="Proteomes" id="UP000682739"/>
    </source>
</evidence>
<organism evidence="15 16">
    <name type="scientific">Psychrosphaera ytuae</name>
    <dbReference type="NCBI Taxonomy" id="2820710"/>
    <lineage>
        <taxon>Bacteria</taxon>
        <taxon>Pseudomonadati</taxon>
        <taxon>Pseudomonadota</taxon>
        <taxon>Gammaproteobacteria</taxon>
        <taxon>Alteromonadales</taxon>
        <taxon>Pseudoalteromonadaceae</taxon>
        <taxon>Psychrosphaera</taxon>
    </lineage>
</organism>
<dbReference type="InterPro" id="IPR051166">
    <property type="entry name" value="Threonine_Synthase"/>
</dbReference>